<reference evidence="2" key="2">
    <citation type="submission" date="2024-07" db="EMBL/GenBank/DDBJ databases">
        <title>Streptomyces haneummycinica sp. nov., a new antibiotic-producing actinobacterium isolated from marine sediment.</title>
        <authorList>
            <person name="Uemura M."/>
            <person name="Hamada M."/>
            <person name="Hirano S."/>
            <person name="Kobayashi K."/>
            <person name="Ohshiro T."/>
            <person name="Kobayashi T."/>
            <person name="Terahara T."/>
        </authorList>
    </citation>
    <scope>NUCLEOTIDE SEQUENCE</scope>
    <source>
        <strain evidence="2">KM77-8</strain>
    </source>
</reference>
<feature type="region of interest" description="Disordered" evidence="1">
    <location>
        <begin position="26"/>
        <end position="48"/>
    </location>
</feature>
<protein>
    <submittedName>
        <fullName evidence="2">Uncharacterized protein</fullName>
    </submittedName>
</protein>
<evidence type="ECO:0000313" key="2">
    <source>
        <dbReference type="EMBL" id="BFO16575.1"/>
    </source>
</evidence>
<gene>
    <name evidence="2" type="ORF">SHKM778_29630</name>
</gene>
<organism evidence="2">
    <name type="scientific">Streptomyces haneummycinicus</name>
    <dbReference type="NCBI Taxonomy" id="3074435"/>
    <lineage>
        <taxon>Bacteria</taxon>
        <taxon>Bacillati</taxon>
        <taxon>Actinomycetota</taxon>
        <taxon>Actinomycetes</taxon>
        <taxon>Kitasatosporales</taxon>
        <taxon>Streptomycetaceae</taxon>
        <taxon>Streptomyces</taxon>
    </lineage>
</organism>
<evidence type="ECO:0000256" key="1">
    <source>
        <dbReference type="SAM" id="MobiDB-lite"/>
    </source>
</evidence>
<name>A0AAT9HGF1_9ACTN</name>
<proteinExistence type="predicted"/>
<dbReference type="EMBL" id="AP035768">
    <property type="protein sequence ID" value="BFO16575.1"/>
    <property type="molecule type" value="Genomic_DNA"/>
</dbReference>
<accession>A0AAT9HGF1</accession>
<reference evidence="2" key="1">
    <citation type="submission" date="2024-06" db="EMBL/GenBank/DDBJ databases">
        <authorList>
            <consortium name="consrtm"/>
            <person name="Uemura M."/>
            <person name="Terahara T."/>
        </authorList>
    </citation>
    <scope>NUCLEOTIDE SEQUENCE</scope>
    <source>
        <strain evidence="2">KM77-8</strain>
    </source>
</reference>
<dbReference type="AlphaFoldDB" id="A0AAT9HGF1"/>
<sequence>MLLPAVMTLLGERNWYLPKWLHRMPDLTHDESPSPAPVQTGKPDRVPV</sequence>